<evidence type="ECO:0000313" key="4">
    <source>
        <dbReference type="Proteomes" id="UP001626550"/>
    </source>
</evidence>
<dbReference type="PROSITE" id="PS51145">
    <property type="entry name" value="ZU5"/>
    <property type="match status" value="1"/>
</dbReference>
<dbReference type="Pfam" id="PF00791">
    <property type="entry name" value="ZU5"/>
    <property type="match status" value="1"/>
</dbReference>
<dbReference type="PANTHER" id="PTHR12582:SF41">
    <property type="entry name" value="UNC5C-LIKE PROTEIN"/>
    <property type="match status" value="1"/>
</dbReference>
<comment type="caution">
    <text evidence="3">The sequence shown here is derived from an EMBL/GenBank/DDBJ whole genome shotgun (WGS) entry which is preliminary data.</text>
</comment>
<keyword evidence="4" id="KW-1185">Reference proteome</keyword>
<sequence length="504" mass="57557">MKRQVHSLLDILPSAVERLLVLGINPIVILITPESYDEVKIALNFYRNSIQPVESQGDIMLPLTLDKSENVKDLAKQIWSEFTTIQQNFLHLITETIPMPSGPRRGQSIHDFKQLEGQWMSNLLQTIGRVQKQSVWVGEESSVGIEFTAAQAAKEQQEKRAKLLDKLLDVDDAVPELHYQNVPLEAPQEYRNGFDDLIPESLKNLRKATYESMKEREEMQQVKSSQEEQWQEAPQPKKKDLYVETTTTEKLNSYPSFEVVEMEPIEEEAEEDKVDGGKRWPSVQELKKSFSTPHVRARTTTPYKRKFGPSPLDKDIFTAQSSRSGYQASPISSFAEDKPKKILAECSGFFDHQGGDLSLPDHNVFLHIPPNAIPVSSKKTFIFLRIYQDFESNCSKSMLNLANNEMGEHSHIVSPMVMCGPRGQIFDCPVELVMPRYQNEHRRSEEAILSGKWSTTLLHGTTEGEKSNAERSTSPDFIRAPHIWHEVRYLIISLSTNVIRKHLK</sequence>
<dbReference type="AlphaFoldDB" id="A0ABD2PPH1"/>
<dbReference type="Gene3D" id="2.60.220.30">
    <property type="match status" value="1"/>
</dbReference>
<reference evidence="3 4" key="1">
    <citation type="submission" date="2024-11" db="EMBL/GenBank/DDBJ databases">
        <title>Adaptive evolution of stress response genes in parasites aligns with host niche diversity.</title>
        <authorList>
            <person name="Hahn C."/>
            <person name="Resl P."/>
        </authorList>
    </citation>
    <scope>NUCLEOTIDE SEQUENCE [LARGE SCALE GENOMIC DNA]</scope>
    <source>
        <strain evidence="3">EGGRZ-B1_66</strain>
        <tissue evidence="3">Body</tissue>
    </source>
</reference>
<dbReference type="SMART" id="SM00218">
    <property type="entry name" value="ZU5"/>
    <property type="match status" value="1"/>
</dbReference>
<evidence type="ECO:0000313" key="3">
    <source>
        <dbReference type="EMBL" id="KAL3309229.1"/>
    </source>
</evidence>
<accession>A0ABD2PPH1</accession>
<feature type="region of interest" description="Disordered" evidence="1">
    <location>
        <begin position="212"/>
        <end position="238"/>
    </location>
</feature>
<dbReference type="InterPro" id="IPR037936">
    <property type="entry name" value="UNC5A-D"/>
</dbReference>
<organism evidence="3 4">
    <name type="scientific">Cichlidogyrus casuarinus</name>
    <dbReference type="NCBI Taxonomy" id="1844966"/>
    <lineage>
        <taxon>Eukaryota</taxon>
        <taxon>Metazoa</taxon>
        <taxon>Spiralia</taxon>
        <taxon>Lophotrochozoa</taxon>
        <taxon>Platyhelminthes</taxon>
        <taxon>Monogenea</taxon>
        <taxon>Monopisthocotylea</taxon>
        <taxon>Dactylogyridea</taxon>
        <taxon>Ancyrocephalidae</taxon>
        <taxon>Cichlidogyrus</taxon>
    </lineage>
</organism>
<dbReference type="Gene3D" id="3.40.50.300">
    <property type="entry name" value="P-loop containing nucleotide triphosphate hydrolases"/>
    <property type="match status" value="1"/>
</dbReference>
<dbReference type="Proteomes" id="UP001626550">
    <property type="component" value="Unassembled WGS sequence"/>
</dbReference>
<name>A0ABD2PPH1_9PLAT</name>
<proteinExistence type="predicted"/>
<dbReference type="PANTHER" id="PTHR12582">
    <property type="entry name" value="NETRIN RECEPTOR UNC5"/>
    <property type="match status" value="1"/>
</dbReference>
<feature type="domain" description="ZU5" evidence="2">
    <location>
        <begin position="344"/>
        <end position="504"/>
    </location>
</feature>
<dbReference type="InterPro" id="IPR027417">
    <property type="entry name" value="P-loop_NTPase"/>
</dbReference>
<evidence type="ECO:0000256" key="1">
    <source>
        <dbReference type="SAM" id="MobiDB-lite"/>
    </source>
</evidence>
<dbReference type="InterPro" id="IPR000906">
    <property type="entry name" value="ZU5_dom"/>
</dbReference>
<protein>
    <submittedName>
        <fullName evidence="3">Tight junction protein ZO-1</fullName>
    </submittedName>
</protein>
<gene>
    <name evidence="3" type="primary">TJP1_2</name>
    <name evidence="3" type="ORF">Ciccas_012225</name>
</gene>
<evidence type="ECO:0000259" key="2">
    <source>
        <dbReference type="PROSITE" id="PS51145"/>
    </source>
</evidence>
<dbReference type="EMBL" id="JBJKFK010004145">
    <property type="protein sequence ID" value="KAL3309229.1"/>
    <property type="molecule type" value="Genomic_DNA"/>
</dbReference>